<gene>
    <name evidence="9" type="ORF">GALL_547150</name>
</gene>
<feature type="transmembrane region" description="Helical" evidence="8">
    <location>
        <begin position="70"/>
        <end position="91"/>
    </location>
</feature>
<comment type="caution">
    <text evidence="9">The sequence shown here is derived from an EMBL/GenBank/DDBJ whole genome shotgun (WGS) entry which is preliminary data.</text>
</comment>
<evidence type="ECO:0000256" key="1">
    <source>
        <dbReference type="ARBA" id="ARBA00004429"/>
    </source>
</evidence>
<dbReference type="PANTHER" id="PTHR30574:SF1">
    <property type="entry name" value="SULPHUR TRANSPORT DOMAIN-CONTAINING PROTEIN"/>
    <property type="match status" value="1"/>
</dbReference>
<keyword evidence="5 8" id="KW-0812">Transmembrane</keyword>
<dbReference type="GO" id="GO:0005886">
    <property type="term" value="C:plasma membrane"/>
    <property type="evidence" value="ECO:0007669"/>
    <property type="project" value="UniProtKB-SubCell"/>
</dbReference>
<comment type="subcellular location">
    <subcellularLocation>
        <location evidence="1">Cell inner membrane</location>
        <topology evidence="1">Multi-pass membrane protein</topology>
    </subcellularLocation>
</comment>
<keyword evidence="3" id="KW-1003">Cell membrane</keyword>
<evidence type="ECO:0000256" key="8">
    <source>
        <dbReference type="SAM" id="Phobius"/>
    </source>
</evidence>
<proteinExistence type="predicted"/>
<reference evidence="9" key="1">
    <citation type="submission" date="2016-10" db="EMBL/GenBank/DDBJ databases">
        <title>Sequence of Gallionella enrichment culture.</title>
        <authorList>
            <person name="Poehlein A."/>
            <person name="Muehling M."/>
            <person name="Daniel R."/>
        </authorList>
    </citation>
    <scope>NUCLEOTIDE SEQUENCE</scope>
</reference>
<protein>
    <submittedName>
        <fullName evidence="9">Uncharacterized protein</fullName>
    </submittedName>
</protein>
<organism evidence="9">
    <name type="scientific">mine drainage metagenome</name>
    <dbReference type="NCBI Taxonomy" id="410659"/>
    <lineage>
        <taxon>unclassified sequences</taxon>
        <taxon>metagenomes</taxon>
        <taxon>ecological metagenomes</taxon>
    </lineage>
</organism>
<evidence type="ECO:0000313" key="9">
    <source>
        <dbReference type="EMBL" id="OIQ63743.1"/>
    </source>
</evidence>
<feature type="transmembrane region" description="Helical" evidence="8">
    <location>
        <begin position="6"/>
        <end position="26"/>
    </location>
</feature>
<evidence type="ECO:0000256" key="7">
    <source>
        <dbReference type="ARBA" id="ARBA00023136"/>
    </source>
</evidence>
<keyword evidence="7 8" id="KW-0472">Membrane</keyword>
<dbReference type="EMBL" id="MLJW01008734">
    <property type="protein sequence ID" value="OIQ63743.1"/>
    <property type="molecule type" value="Genomic_DNA"/>
</dbReference>
<dbReference type="AlphaFoldDB" id="A0A1J5P7H8"/>
<dbReference type="InterPro" id="IPR007272">
    <property type="entry name" value="Sulf_transp_TsuA/YedE"/>
</dbReference>
<evidence type="ECO:0000256" key="2">
    <source>
        <dbReference type="ARBA" id="ARBA00022448"/>
    </source>
</evidence>
<accession>A0A1J5P7H8</accession>
<name>A0A1J5P7H8_9ZZZZ</name>
<evidence type="ECO:0000256" key="4">
    <source>
        <dbReference type="ARBA" id="ARBA00022519"/>
    </source>
</evidence>
<dbReference type="PANTHER" id="PTHR30574">
    <property type="entry name" value="INNER MEMBRANE PROTEIN YEDE"/>
    <property type="match status" value="1"/>
</dbReference>
<keyword evidence="2" id="KW-0813">Transport</keyword>
<evidence type="ECO:0000256" key="5">
    <source>
        <dbReference type="ARBA" id="ARBA00022692"/>
    </source>
</evidence>
<keyword evidence="6 8" id="KW-1133">Transmembrane helix</keyword>
<keyword evidence="4" id="KW-0997">Cell inner membrane</keyword>
<evidence type="ECO:0000256" key="3">
    <source>
        <dbReference type="ARBA" id="ARBA00022475"/>
    </source>
</evidence>
<sequence length="124" mass="13029">MFTFDWLQLIPYAAIAGGVLIGAWSGSPGDSRAGRRPAPRRLAFLAGLLVTSALWAVSEPIPRSQFEAPWPLLLLGGLLVGARLNPGGHGVCGLARLPRRSMVAVATFLGTGTATAVVVHQLLY</sequence>
<feature type="transmembrane region" description="Helical" evidence="8">
    <location>
        <begin position="38"/>
        <end position="58"/>
    </location>
</feature>
<evidence type="ECO:0000256" key="6">
    <source>
        <dbReference type="ARBA" id="ARBA00022989"/>
    </source>
</evidence>
<feature type="transmembrane region" description="Helical" evidence="8">
    <location>
        <begin position="103"/>
        <end position="123"/>
    </location>
</feature>